<dbReference type="Pfam" id="PF00072">
    <property type="entry name" value="Response_reg"/>
    <property type="match status" value="1"/>
</dbReference>
<evidence type="ECO:0000313" key="13">
    <source>
        <dbReference type="Proteomes" id="UP000095453"/>
    </source>
</evidence>
<dbReference type="EMBL" id="QRUN01000003">
    <property type="protein sequence ID" value="RGR70452.1"/>
    <property type="molecule type" value="Genomic_DNA"/>
</dbReference>
<evidence type="ECO:0000313" key="14">
    <source>
        <dbReference type="Proteomes" id="UP000283492"/>
    </source>
</evidence>
<organism evidence="6 12">
    <name type="scientific">Roseburia inulinivorans</name>
    <dbReference type="NCBI Taxonomy" id="360807"/>
    <lineage>
        <taxon>Bacteria</taxon>
        <taxon>Bacillati</taxon>
        <taxon>Bacillota</taxon>
        <taxon>Clostridia</taxon>
        <taxon>Lachnospirales</taxon>
        <taxon>Lachnospiraceae</taxon>
        <taxon>Roseburia</taxon>
    </lineage>
</organism>
<dbReference type="Gene3D" id="2.40.50.1020">
    <property type="entry name" value="LytTr DNA-binding domain"/>
    <property type="match status" value="1"/>
</dbReference>
<dbReference type="EMBL" id="QSKW01000009">
    <property type="protein sequence ID" value="RHE98389.1"/>
    <property type="molecule type" value="Genomic_DNA"/>
</dbReference>
<evidence type="ECO:0000259" key="4">
    <source>
        <dbReference type="PROSITE" id="PS50110"/>
    </source>
</evidence>
<evidence type="ECO:0000313" key="6">
    <source>
        <dbReference type="EMBL" id="CRL34287.1"/>
    </source>
</evidence>
<reference evidence="12" key="2">
    <citation type="submission" date="2015-05" db="EMBL/GenBank/DDBJ databases">
        <authorList>
            <consortium name="Pathogen Informatics"/>
        </authorList>
    </citation>
    <scope>NUCLEOTIDE SEQUENCE [LARGE SCALE GENOMIC DNA]</scope>
    <source>
        <strain evidence="7 13">2789STDY5608887</strain>
        <strain evidence="12">L1-83</strain>
    </source>
</reference>
<keyword evidence="12" id="KW-1185">Reference proteome</keyword>
<evidence type="ECO:0000256" key="3">
    <source>
        <dbReference type="PROSITE-ProRule" id="PRU00169"/>
    </source>
</evidence>
<dbReference type="OrthoDB" id="9774865at2"/>
<evidence type="ECO:0000313" key="17">
    <source>
        <dbReference type="Proteomes" id="UP000286271"/>
    </source>
</evidence>
<dbReference type="GO" id="GO:0000156">
    <property type="term" value="F:phosphorelay response regulator activity"/>
    <property type="evidence" value="ECO:0007669"/>
    <property type="project" value="InterPro"/>
</dbReference>
<dbReference type="Pfam" id="PF04397">
    <property type="entry name" value="LytTR"/>
    <property type="match status" value="1"/>
</dbReference>
<dbReference type="PROSITE" id="PS50930">
    <property type="entry name" value="HTH_LYTTR"/>
    <property type="match status" value="1"/>
</dbReference>
<dbReference type="EMBL" id="QRTF01000001">
    <property type="protein sequence ID" value="RGQ55793.1"/>
    <property type="molecule type" value="Genomic_DNA"/>
</dbReference>
<evidence type="ECO:0000313" key="16">
    <source>
        <dbReference type="Proteomes" id="UP000285820"/>
    </source>
</evidence>
<dbReference type="InterPro" id="IPR007492">
    <property type="entry name" value="LytTR_DNA-bd_dom"/>
</dbReference>
<evidence type="ECO:0000313" key="8">
    <source>
        <dbReference type="EMBL" id="RGQ55793.1"/>
    </source>
</evidence>
<feature type="modified residue" description="4-aspartylphosphate" evidence="3">
    <location>
        <position position="52"/>
    </location>
</feature>
<dbReference type="SMART" id="SM00850">
    <property type="entry name" value="LytTR"/>
    <property type="match status" value="1"/>
</dbReference>
<evidence type="ECO:0000256" key="1">
    <source>
        <dbReference type="ARBA" id="ARBA00018672"/>
    </source>
</evidence>
<accession>A0A0M6WDP4</accession>
<dbReference type="Proteomes" id="UP000283738">
    <property type="component" value="Unassembled WGS sequence"/>
</dbReference>
<dbReference type="EMBL" id="CVRS01000037">
    <property type="protein sequence ID" value="CRL34287.1"/>
    <property type="molecule type" value="Genomic_DNA"/>
</dbReference>
<dbReference type="InterPro" id="IPR046947">
    <property type="entry name" value="LytR-like"/>
</dbReference>
<dbReference type="GO" id="GO:0003677">
    <property type="term" value="F:DNA binding"/>
    <property type="evidence" value="ECO:0007669"/>
    <property type="project" value="UniProtKB-KW"/>
</dbReference>
<dbReference type="EMBL" id="CYXX01000011">
    <property type="protein sequence ID" value="CUN05881.1"/>
    <property type="molecule type" value="Genomic_DNA"/>
</dbReference>
<dbReference type="EMBL" id="QSFX01000004">
    <property type="protein sequence ID" value="RHA90748.1"/>
    <property type="molecule type" value="Genomic_DNA"/>
</dbReference>
<dbReference type="Proteomes" id="UP000095453">
    <property type="component" value="Unassembled WGS sequence"/>
</dbReference>
<evidence type="ECO:0000313" key="9">
    <source>
        <dbReference type="EMBL" id="RGR70452.1"/>
    </source>
</evidence>
<reference evidence="14 15" key="3">
    <citation type="submission" date="2018-08" db="EMBL/GenBank/DDBJ databases">
        <title>A genome reference for cultivated species of the human gut microbiota.</title>
        <authorList>
            <person name="Zou Y."/>
            <person name="Xue W."/>
            <person name="Luo G."/>
        </authorList>
    </citation>
    <scope>NUCLEOTIDE SEQUENCE [LARGE SCALE GENOMIC DNA]</scope>
    <source>
        <strain evidence="9 16">AF24-4</strain>
        <strain evidence="8 15">AF28-15</strain>
        <strain evidence="11 17">AM27-11</strain>
        <strain evidence="10 14">AM42-1AC</strain>
    </source>
</reference>
<sequence>MPKIAICDDEQPIREYLKSLTEKCIPDSQVRLFGSGEALLRDQTSFDVILLDVSLRGEDGNQTLNGMETARKIRETSNAMIIFVTAFKEYVFEGYDVGAFHYLLKPVDEHKFAEVMQRAMWQLEREKEEMSLLIKADGSYMEVLAKNILYAENEARKIVLHTKNMPESSYTFYEKMEVLEKRLGEGFFRSHRGFLVNLREVYKYDATTIQMKNGDKVYLAKQKYNDFVTAYMKYLRSAG</sequence>
<dbReference type="STRING" id="360807.ERS852392_01840"/>
<feature type="domain" description="HTH LytTR-type" evidence="5">
    <location>
        <begin position="132"/>
        <end position="233"/>
    </location>
</feature>
<dbReference type="Proteomes" id="UP000285820">
    <property type="component" value="Unassembled WGS sequence"/>
</dbReference>
<reference evidence="6" key="1">
    <citation type="submission" date="2015-05" db="EMBL/GenBank/DDBJ databases">
        <authorList>
            <person name="Wang D.B."/>
            <person name="Wang M."/>
        </authorList>
    </citation>
    <scope>NUCLEOTIDE SEQUENCE [LARGE SCALE GENOMIC DNA]</scope>
    <source>
        <strain evidence="6">L1-83</strain>
    </source>
</reference>
<keyword evidence="3" id="KW-0597">Phosphoprotein</keyword>
<dbReference type="Gene3D" id="3.40.50.2300">
    <property type="match status" value="1"/>
</dbReference>
<proteinExistence type="predicted"/>
<dbReference type="PROSITE" id="PS50110">
    <property type="entry name" value="RESPONSE_REGULATORY"/>
    <property type="match status" value="1"/>
</dbReference>
<dbReference type="AlphaFoldDB" id="A0A0M6WDP4"/>
<evidence type="ECO:0000256" key="2">
    <source>
        <dbReference type="ARBA" id="ARBA00024867"/>
    </source>
</evidence>
<dbReference type="GeneID" id="75163473"/>
<evidence type="ECO:0000259" key="5">
    <source>
        <dbReference type="PROSITE" id="PS50930"/>
    </source>
</evidence>
<dbReference type="InterPro" id="IPR001789">
    <property type="entry name" value="Sig_transdc_resp-reg_receiver"/>
</dbReference>
<gene>
    <name evidence="7" type="primary">lytR_5</name>
    <name evidence="11" type="ORF">DW707_07625</name>
    <name evidence="10" type="ORF">DW914_04120</name>
    <name evidence="9" type="ORF">DWY29_04135</name>
    <name evidence="8" type="ORF">DWY96_00310</name>
    <name evidence="7" type="ORF">ERS852444_01690</name>
    <name evidence="6" type="ORF">RIL183_14401</name>
</gene>
<evidence type="ECO:0000313" key="15">
    <source>
        <dbReference type="Proteomes" id="UP000283738"/>
    </source>
</evidence>
<dbReference type="SMART" id="SM00448">
    <property type="entry name" value="REC"/>
    <property type="match status" value="1"/>
</dbReference>
<dbReference type="Proteomes" id="UP000283492">
    <property type="component" value="Unassembled WGS sequence"/>
</dbReference>
<evidence type="ECO:0000313" key="7">
    <source>
        <dbReference type="EMBL" id="CUN05881.1"/>
    </source>
</evidence>
<keyword evidence="8" id="KW-0238">DNA-binding</keyword>
<evidence type="ECO:0000313" key="11">
    <source>
        <dbReference type="EMBL" id="RHE98389.1"/>
    </source>
</evidence>
<comment type="function">
    <text evidence="2">May play the central regulatory role in sporulation. It may be an element of the effector pathway responsible for the activation of sporulation genes in response to nutritional stress. Spo0A may act in concert with spo0H (a sigma factor) to control the expression of some genes that are critical to the sporulation process.</text>
</comment>
<dbReference type="Proteomes" id="UP000049828">
    <property type="component" value="Unassembled WGS sequence"/>
</dbReference>
<dbReference type="PANTHER" id="PTHR37299">
    <property type="entry name" value="TRANSCRIPTIONAL REGULATOR-RELATED"/>
    <property type="match status" value="1"/>
</dbReference>
<dbReference type="InterPro" id="IPR011006">
    <property type="entry name" value="CheY-like_superfamily"/>
</dbReference>
<evidence type="ECO:0000313" key="12">
    <source>
        <dbReference type="Proteomes" id="UP000049828"/>
    </source>
</evidence>
<dbReference type="PANTHER" id="PTHR37299:SF1">
    <property type="entry name" value="STAGE 0 SPORULATION PROTEIN A HOMOLOG"/>
    <property type="match status" value="1"/>
</dbReference>
<dbReference type="Proteomes" id="UP000286271">
    <property type="component" value="Unassembled WGS sequence"/>
</dbReference>
<dbReference type="RefSeq" id="WP_007882062.1">
    <property type="nucleotide sequence ID" value="NZ_CABJFX010000004.1"/>
</dbReference>
<name>A0A0M6WDP4_9FIRM</name>
<feature type="domain" description="Response regulatory" evidence="4">
    <location>
        <begin position="3"/>
        <end position="120"/>
    </location>
</feature>
<protein>
    <recommendedName>
        <fullName evidence="1">Stage 0 sporulation protein A homolog</fullName>
    </recommendedName>
</protein>
<dbReference type="SUPFAM" id="SSF52172">
    <property type="entry name" value="CheY-like"/>
    <property type="match status" value="1"/>
</dbReference>
<evidence type="ECO:0000313" key="10">
    <source>
        <dbReference type="EMBL" id="RHA90748.1"/>
    </source>
</evidence>